<evidence type="ECO:0000256" key="8">
    <source>
        <dbReference type="SAM" id="MobiDB-lite"/>
    </source>
</evidence>
<evidence type="ECO:0000313" key="10">
    <source>
        <dbReference type="EMBL" id="KIW24870.1"/>
    </source>
</evidence>
<evidence type="ECO:0000256" key="7">
    <source>
        <dbReference type="ARBA" id="ARBA00023242"/>
    </source>
</evidence>
<dbReference type="PROSITE" id="PS50048">
    <property type="entry name" value="ZN2_CY6_FUNGAL_2"/>
    <property type="match status" value="1"/>
</dbReference>
<feature type="compositionally biased region" description="Low complexity" evidence="8">
    <location>
        <begin position="183"/>
        <end position="197"/>
    </location>
</feature>
<dbReference type="Pfam" id="PF04082">
    <property type="entry name" value="Fungal_trans"/>
    <property type="match status" value="1"/>
</dbReference>
<dbReference type="HOGENOM" id="CLU_004291_4_0_1"/>
<protein>
    <recommendedName>
        <fullName evidence="9">Zn(2)-C6 fungal-type domain-containing protein</fullName>
    </recommendedName>
</protein>
<dbReference type="InterPro" id="IPR007219">
    <property type="entry name" value="XnlR_reg_dom"/>
</dbReference>
<dbReference type="SMART" id="SM00066">
    <property type="entry name" value="GAL4"/>
    <property type="match status" value="1"/>
</dbReference>
<dbReference type="PROSITE" id="PS00463">
    <property type="entry name" value="ZN2_CY6_FUNGAL_1"/>
    <property type="match status" value="1"/>
</dbReference>
<name>A0A0D2C316_9EURO</name>
<keyword evidence="3" id="KW-0862">Zinc</keyword>
<dbReference type="STRING" id="569365.A0A0D2C316"/>
<evidence type="ECO:0000256" key="2">
    <source>
        <dbReference type="ARBA" id="ARBA00022723"/>
    </source>
</evidence>
<sequence length="795" mass="88700">MSLELPKLRRGLKSHPSSPRLSCNGMAKLVKPLSPQASLESLQYEYPAVVGEEPQEIAASKDFNVQEKIQLSFAVATMASAKGETTHQAPGRTRASVACTGCRQKRIKCVTTAGNKVCNYCQDNGLECVFKNDDERKRPRSRVFIRTLLDHMELLEKYLKEIDGDVLPQPRFPGPQPQPRQPMQPQQAQLQPQSTQPVEEAAQQVFRSMPEKSPDYSFDVAQLTSQDYGLVEEAPLENELQRHMSASNNTCASDAVAPPPVFDSRVETLRTTADEMHSLLFDAPPLTYDSATGQLRHWTPTTSYQLYADQLTGFQRIPQGSWHLRQRLHHIINELDLKTHDHLMSCFWTYYNSTMQLVDQTAFERDKDSDKLHYSGFLHICCLAIGFRFADKSRPDIKALDRGDRHSSLQINARHFVETELENLRGLTTIQGLLILGDLEYAVGRDRQGWMYASLACRFAFELGLTMDHTKSNLPRSEIELRYRLLRACVFYDRIWAIFSGHPTVIRTSHLALTGLHPVYSPTPGSAPGSPEQTFESSADTAAWDALLRLMELAVKVVGHVAQVVTTATRDQDAAKLMAAASLHSELNTWQRQLPPPLRWNTENFSTSSGIFFFMHQLFHSTVIHLHCSFVSTTKSQVYQGLMGVSQVGPTLHFEALSQRICLENAVSIVQIMDECCKKLGVRSASVFIPQSTCVALTTLLANLSDHESTSGATEILRHVRTLMSMLKSMAEYYRVAEDICTVANHLLPPGVDNLAESLAGTEAFQGIPSASSLGSHPSRKSGSGADHERPTFAV</sequence>
<keyword evidence="4" id="KW-0805">Transcription regulation</keyword>
<keyword evidence="6" id="KW-0804">Transcription</keyword>
<dbReference type="GO" id="GO:0008270">
    <property type="term" value="F:zinc ion binding"/>
    <property type="evidence" value="ECO:0007669"/>
    <property type="project" value="InterPro"/>
</dbReference>
<dbReference type="VEuPathDB" id="FungiDB:PV07_10557"/>
<gene>
    <name evidence="10" type="ORF">PV07_10557</name>
</gene>
<evidence type="ECO:0000256" key="1">
    <source>
        <dbReference type="ARBA" id="ARBA00004123"/>
    </source>
</evidence>
<dbReference type="GO" id="GO:0003677">
    <property type="term" value="F:DNA binding"/>
    <property type="evidence" value="ECO:0007669"/>
    <property type="project" value="UniProtKB-KW"/>
</dbReference>
<organism evidence="10 11">
    <name type="scientific">Cladophialophora immunda</name>
    <dbReference type="NCBI Taxonomy" id="569365"/>
    <lineage>
        <taxon>Eukaryota</taxon>
        <taxon>Fungi</taxon>
        <taxon>Dikarya</taxon>
        <taxon>Ascomycota</taxon>
        <taxon>Pezizomycotina</taxon>
        <taxon>Eurotiomycetes</taxon>
        <taxon>Chaetothyriomycetidae</taxon>
        <taxon>Chaetothyriales</taxon>
        <taxon>Herpotrichiellaceae</taxon>
        <taxon>Cladophialophora</taxon>
    </lineage>
</organism>
<dbReference type="GO" id="GO:0006351">
    <property type="term" value="P:DNA-templated transcription"/>
    <property type="evidence" value="ECO:0007669"/>
    <property type="project" value="InterPro"/>
</dbReference>
<dbReference type="InterPro" id="IPR051615">
    <property type="entry name" value="Transcr_Regulatory_Elem"/>
</dbReference>
<proteinExistence type="predicted"/>
<dbReference type="Gene3D" id="4.10.240.10">
    <property type="entry name" value="Zn(2)-C6 fungal-type DNA-binding domain"/>
    <property type="match status" value="1"/>
</dbReference>
<dbReference type="AlphaFoldDB" id="A0A0D2C316"/>
<dbReference type="RefSeq" id="XP_016245086.1">
    <property type="nucleotide sequence ID" value="XM_016397895.1"/>
</dbReference>
<comment type="subcellular location">
    <subcellularLocation>
        <location evidence="1">Nucleus</location>
    </subcellularLocation>
</comment>
<dbReference type="GO" id="GO:0005634">
    <property type="term" value="C:nucleus"/>
    <property type="evidence" value="ECO:0007669"/>
    <property type="project" value="UniProtKB-SubCell"/>
</dbReference>
<dbReference type="OrthoDB" id="2154091at2759"/>
<dbReference type="CDD" id="cd00067">
    <property type="entry name" value="GAL4"/>
    <property type="match status" value="1"/>
</dbReference>
<dbReference type="PANTHER" id="PTHR31313">
    <property type="entry name" value="TY1 ENHANCER ACTIVATOR"/>
    <property type="match status" value="1"/>
</dbReference>
<feature type="compositionally biased region" description="Basic and acidic residues" evidence="8">
    <location>
        <begin position="786"/>
        <end position="795"/>
    </location>
</feature>
<dbReference type="Proteomes" id="UP000054466">
    <property type="component" value="Unassembled WGS sequence"/>
</dbReference>
<dbReference type="InterPro" id="IPR036864">
    <property type="entry name" value="Zn2-C6_fun-type_DNA-bd_sf"/>
</dbReference>
<feature type="region of interest" description="Disordered" evidence="8">
    <location>
        <begin position="165"/>
        <end position="203"/>
    </location>
</feature>
<dbReference type="Pfam" id="PF00172">
    <property type="entry name" value="Zn_clus"/>
    <property type="match status" value="1"/>
</dbReference>
<dbReference type="SMART" id="SM00906">
    <property type="entry name" value="Fungal_trans"/>
    <property type="match status" value="1"/>
</dbReference>
<evidence type="ECO:0000259" key="9">
    <source>
        <dbReference type="PROSITE" id="PS50048"/>
    </source>
</evidence>
<dbReference type="EMBL" id="KN847045">
    <property type="protein sequence ID" value="KIW24870.1"/>
    <property type="molecule type" value="Genomic_DNA"/>
</dbReference>
<evidence type="ECO:0000256" key="3">
    <source>
        <dbReference type="ARBA" id="ARBA00022833"/>
    </source>
</evidence>
<dbReference type="GeneID" id="27349751"/>
<dbReference type="SUPFAM" id="SSF57701">
    <property type="entry name" value="Zn2/Cys6 DNA-binding domain"/>
    <property type="match status" value="1"/>
</dbReference>
<keyword evidence="2" id="KW-0479">Metal-binding</keyword>
<reference evidence="10 11" key="1">
    <citation type="submission" date="2015-01" db="EMBL/GenBank/DDBJ databases">
        <title>The Genome Sequence of Cladophialophora immunda CBS83496.</title>
        <authorList>
            <consortium name="The Broad Institute Genomics Platform"/>
            <person name="Cuomo C."/>
            <person name="de Hoog S."/>
            <person name="Gorbushina A."/>
            <person name="Stielow B."/>
            <person name="Teixiera M."/>
            <person name="Abouelleil A."/>
            <person name="Chapman S.B."/>
            <person name="Priest M."/>
            <person name="Young S.K."/>
            <person name="Wortman J."/>
            <person name="Nusbaum C."/>
            <person name="Birren B."/>
        </authorList>
    </citation>
    <scope>NUCLEOTIDE SEQUENCE [LARGE SCALE GENOMIC DNA]</scope>
    <source>
        <strain evidence="10 11">CBS 83496</strain>
    </source>
</reference>
<evidence type="ECO:0000256" key="4">
    <source>
        <dbReference type="ARBA" id="ARBA00023015"/>
    </source>
</evidence>
<dbReference type="CDD" id="cd12148">
    <property type="entry name" value="fungal_TF_MHR"/>
    <property type="match status" value="1"/>
</dbReference>
<feature type="domain" description="Zn(2)-C6 fungal-type" evidence="9">
    <location>
        <begin position="98"/>
        <end position="130"/>
    </location>
</feature>
<evidence type="ECO:0000256" key="6">
    <source>
        <dbReference type="ARBA" id="ARBA00023163"/>
    </source>
</evidence>
<feature type="compositionally biased region" description="Pro residues" evidence="8">
    <location>
        <begin position="170"/>
        <end position="182"/>
    </location>
</feature>
<dbReference type="PANTHER" id="PTHR31313:SF81">
    <property type="entry name" value="TY1 ENHANCER ACTIVATOR"/>
    <property type="match status" value="1"/>
</dbReference>
<evidence type="ECO:0000313" key="11">
    <source>
        <dbReference type="Proteomes" id="UP000054466"/>
    </source>
</evidence>
<dbReference type="InterPro" id="IPR001138">
    <property type="entry name" value="Zn2Cys6_DnaBD"/>
</dbReference>
<feature type="region of interest" description="Disordered" evidence="8">
    <location>
        <begin position="769"/>
        <end position="795"/>
    </location>
</feature>
<accession>A0A0D2C316</accession>
<keyword evidence="5" id="KW-0238">DNA-binding</keyword>
<keyword evidence="7" id="KW-0539">Nucleus</keyword>
<evidence type="ECO:0000256" key="5">
    <source>
        <dbReference type="ARBA" id="ARBA00023125"/>
    </source>
</evidence>
<keyword evidence="11" id="KW-1185">Reference proteome</keyword>
<dbReference type="GO" id="GO:0000981">
    <property type="term" value="F:DNA-binding transcription factor activity, RNA polymerase II-specific"/>
    <property type="evidence" value="ECO:0007669"/>
    <property type="project" value="InterPro"/>
</dbReference>